<proteinExistence type="predicted"/>
<protein>
    <submittedName>
        <fullName evidence="1">Uncharacterized protein</fullName>
    </submittedName>
</protein>
<dbReference type="EnsemblBacteria" id="CAD77247">
    <property type="protein sequence ID" value="CAD77247"/>
    <property type="gene ID" value="RB11826"/>
</dbReference>
<evidence type="ECO:0000313" key="2">
    <source>
        <dbReference type="Proteomes" id="UP000001025"/>
    </source>
</evidence>
<dbReference type="AlphaFoldDB" id="Q7UJL1"/>
<dbReference type="EMBL" id="BX294154">
    <property type="protein sequence ID" value="CAD77247.1"/>
    <property type="molecule type" value="Genomic_DNA"/>
</dbReference>
<sequence length="100" mass="11040">MVSPRGRLRQKCRSRIRQNSDANQFVHLNSGESSYFAFVVIRRVSKATGTRHQTGSFRMQVSHRGHRGHGGVAVVVAQWISSKLCSMNSDSSVAGNQISP</sequence>
<dbReference type="Proteomes" id="UP000001025">
    <property type="component" value="Chromosome"/>
</dbReference>
<keyword evidence="2" id="KW-1185">Reference proteome</keyword>
<gene>
    <name evidence="1" type="ordered locus">RB11826</name>
</gene>
<name>Q7UJL1_RHOBA</name>
<evidence type="ECO:0000313" key="1">
    <source>
        <dbReference type="EMBL" id="CAD77247.1"/>
    </source>
</evidence>
<dbReference type="InParanoid" id="Q7UJL1"/>
<dbReference type="STRING" id="243090.RB11826"/>
<dbReference type="KEGG" id="rba:RB11826"/>
<reference evidence="1 2" key="1">
    <citation type="journal article" date="2003" name="Proc. Natl. Acad. Sci. U.S.A.">
        <title>Complete genome sequence of the marine planctomycete Pirellula sp. strain 1.</title>
        <authorList>
            <person name="Gloeckner F.O."/>
            <person name="Kube M."/>
            <person name="Bauer M."/>
            <person name="Teeling H."/>
            <person name="Lombardot T."/>
            <person name="Ludwig W."/>
            <person name="Gade D."/>
            <person name="Beck A."/>
            <person name="Borzym K."/>
            <person name="Heitmann K."/>
            <person name="Rabus R."/>
            <person name="Schlesner H."/>
            <person name="Amann R."/>
            <person name="Reinhardt R."/>
        </authorList>
    </citation>
    <scope>NUCLEOTIDE SEQUENCE [LARGE SCALE GENOMIC DNA]</scope>
    <source>
        <strain evidence="2">DSM 10527 / NCIMB 13988 / SH1</strain>
    </source>
</reference>
<organism evidence="1 2">
    <name type="scientific">Rhodopirellula baltica (strain DSM 10527 / NCIMB 13988 / SH1)</name>
    <dbReference type="NCBI Taxonomy" id="243090"/>
    <lineage>
        <taxon>Bacteria</taxon>
        <taxon>Pseudomonadati</taxon>
        <taxon>Planctomycetota</taxon>
        <taxon>Planctomycetia</taxon>
        <taxon>Pirellulales</taxon>
        <taxon>Pirellulaceae</taxon>
        <taxon>Rhodopirellula</taxon>
    </lineage>
</organism>
<accession>Q7UJL1</accession>
<dbReference type="HOGENOM" id="CLU_2303802_0_0_0"/>